<accession>A0A380JEI5</accession>
<comment type="catalytic activity">
    <reaction evidence="5">
        <text>a 2'-deoxyribonucleoside 5'-diphosphate + [thioredoxin]-disulfide + H2O = a ribonucleoside 5'-diphosphate + [thioredoxin]-dithiol</text>
        <dbReference type="Rhea" id="RHEA:23252"/>
        <dbReference type="Rhea" id="RHEA-COMP:10698"/>
        <dbReference type="Rhea" id="RHEA-COMP:10700"/>
        <dbReference type="ChEBI" id="CHEBI:15377"/>
        <dbReference type="ChEBI" id="CHEBI:29950"/>
        <dbReference type="ChEBI" id="CHEBI:50058"/>
        <dbReference type="ChEBI" id="CHEBI:57930"/>
        <dbReference type="ChEBI" id="CHEBI:73316"/>
        <dbReference type="EC" id="1.17.4.1"/>
    </reaction>
</comment>
<dbReference type="InterPro" id="IPR012348">
    <property type="entry name" value="RNR-like"/>
</dbReference>
<comment type="cofactor">
    <cofactor evidence="1">
        <name>Fe cation</name>
        <dbReference type="ChEBI" id="CHEBI:24875"/>
    </cofactor>
</comment>
<dbReference type="PANTHER" id="PTHR23409">
    <property type="entry name" value="RIBONUCLEOSIDE-DIPHOSPHATE REDUCTASE SMALL CHAIN"/>
    <property type="match status" value="1"/>
</dbReference>
<dbReference type="SUPFAM" id="SSF47240">
    <property type="entry name" value="Ferritin-like"/>
    <property type="match status" value="1"/>
</dbReference>
<evidence type="ECO:0000256" key="4">
    <source>
        <dbReference type="ARBA" id="ARBA00012274"/>
    </source>
</evidence>
<keyword evidence="6" id="KW-0560">Oxidoreductase</keyword>
<dbReference type="EC" id="1.17.4.1" evidence="4"/>
<dbReference type="InterPro" id="IPR009078">
    <property type="entry name" value="Ferritin-like_SF"/>
</dbReference>
<dbReference type="GO" id="GO:0009263">
    <property type="term" value="P:deoxyribonucleotide biosynthetic process"/>
    <property type="evidence" value="ECO:0007669"/>
    <property type="project" value="InterPro"/>
</dbReference>
<sequence length="318" mass="37160">MPKNYLYYKAINWNHIEDELDNAVWERATSLFWLDTRIPIEEDKPKWEGLSKKEQDQLNRSLLLLAQEATYQSIEAGQIIRNSQRSQQEIAILNNLQFTEMVATKAYNRILRVFNDERDLQVWLDWVDGQEFLQKRLKTIDAIYNSKDPLAKRFAAICLEGLMNYSLLAYPLYLWQSKGFTSLGLMLEMVIRNESLHCYYLGHKVKLLLTEVDQDEAKDFENWARDFVDKLVQQEEDLIEDYFLLDDAKSLAKDLLHQEANHILENFGLGQSVYPFVQANLAGINRSLQVLRQHDLTSSSAKSVLETEGVMTDDDYDF</sequence>
<gene>
    <name evidence="6" type="primary">nrdF_2</name>
    <name evidence="6" type="ORF">NCTC11391_01460</name>
</gene>
<comment type="subunit">
    <text evidence="3">Tetramer of two alpha and two beta subunits.</text>
</comment>
<name>A0A380JEI5_STRDO</name>
<dbReference type="EMBL" id="UHFA01000002">
    <property type="protein sequence ID" value="SUN36431.1"/>
    <property type="molecule type" value="Genomic_DNA"/>
</dbReference>
<evidence type="ECO:0000313" key="6">
    <source>
        <dbReference type="EMBL" id="SUN36431.1"/>
    </source>
</evidence>
<dbReference type="AlphaFoldDB" id="A0A380JEI5"/>
<comment type="similarity">
    <text evidence="2">Belongs to the ribonucleoside diphosphate reductase small chain family.</text>
</comment>
<dbReference type="Proteomes" id="UP000254082">
    <property type="component" value="Unassembled WGS sequence"/>
</dbReference>
<keyword evidence="7" id="KW-1185">Reference proteome</keyword>
<dbReference type="CDD" id="cd01049">
    <property type="entry name" value="RNRR2"/>
    <property type="match status" value="1"/>
</dbReference>
<dbReference type="PANTHER" id="PTHR23409:SF18">
    <property type="entry name" value="RIBONUCLEOSIDE-DIPHOSPHATE REDUCTASE SUBUNIT M2"/>
    <property type="match status" value="1"/>
</dbReference>
<evidence type="ECO:0000256" key="3">
    <source>
        <dbReference type="ARBA" id="ARBA00011209"/>
    </source>
</evidence>
<dbReference type="UniPathway" id="UPA00326"/>
<proteinExistence type="inferred from homology"/>
<evidence type="ECO:0000313" key="7">
    <source>
        <dbReference type="Proteomes" id="UP000254082"/>
    </source>
</evidence>
<organism evidence="6 7">
    <name type="scientific">Streptococcus downei MFe28</name>
    <dbReference type="NCBI Taxonomy" id="764290"/>
    <lineage>
        <taxon>Bacteria</taxon>
        <taxon>Bacillati</taxon>
        <taxon>Bacillota</taxon>
        <taxon>Bacilli</taxon>
        <taxon>Lactobacillales</taxon>
        <taxon>Streptococcaceae</taxon>
        <taxon>Streptococcus</taxon>
    </lineage>
</organism>
<dbReference type="InterPro" id="IPR000358">
    <property type="entry name" value="RNR_small_fam"/>
</dbReference>
<dbReference type="Pfam" id="PF00268">
    <property type="entry name" value="Ribonuc_red_sm"/>
    <property type="match status" value="1"/>
</dbReference>
<evidence type="ECO:0000256" key="5">
    <source>
        <dbReference type="ARBA" id="ARBA00047754"/>
    </source>
</evidence>
<protein>
    <recommendedName>
        <fullName evidence="4">ribonucleoside-diphosphate reductase</fullName>
        <ecNumber evidence="4">1.17.4.1</ecNumber>
    </recommendedName>
</protein>
<dbReference type="RefSeq" id="WP_002997906.1">
    <property type="nucleotide sequence ID" value="NZ_UHFA01000002.1"/>
</dbReference>
<evidence type="ECO:0000256" key="1">
    <source>
        <dbReference type="ARBA" id="ARBA00001962"/>
    </source>
</evidence>
<dbReference type="Gene3D" id="1.10.620.20">
    <property type="entry name" value="Ribonucleotide Reductase, subunit A"/>
    <property type="match status" value="1"/>
</dbReference>
<dbReference type="OrthoDB" id="9766544at2"/>
<dbReference type="GO" id="GO:0004748">
    <property type="term" value="F:ribonucleoside-diphosphate reductase activity, thioredoxin disulfide as acceptor"/>
    <property type="evidence" value="ECO:0007669"/>
    <property type="project" value="UniProtKB-EC"/>
</dbReference>
<dbReference type="InterPro" id="IPR033909">
    <property type="entry name" value="RNR_small"/>
</dbReference>
<evidence type="ECO:0000256" key="2">
    <source>
        <dbReference type="ARBA" id="ARBA00009303"/>
    </source>
</evidence>
<reference evidence="6 7" key="1">
    <citation type="submission" date="2018-06" db="EMBL/GenBank/DDBJ databases">
        <authorList>
            <consortium name="Pathogen Informatics"/>
            <person name="Doyle S."/>
        </authorList>
    </citation>
    <scope>NUCLEOTIDE SEQUENCE [LARGE SCALE GENOMIC DNA]</scope>
    <source>
        <strain evidence="7">NCTC 11391</strain>
    </source>
</reference>